<evidence type="ECO:0000256" key="1">
    <source>
        <dbReference type="ARBA" id="ARBA00001974"/>
    </source>
</evidence>
<keyword evidence="6" id="KW-0560">Oxidoreductase</keyword>
<proteinExistence type="inferred from homology"/>
<reference evidence="10 11" key="2">
    <citation type="submission" date="2016-11" db="EMBL/GenBank/DDBJ databases">
        <authorList>
            <person name="Varghese N."/>
            <person name="Submissions S."/>
        </authorList>
    </citation>
    <scope>NUCLEOTIDE SEQUENCE [LARGE SCALE GENOMIC DNA]</scope>
    <source>
        <strain evidence="10 11">DSM 6368</strain>
    </source>
</reference>
<keyword evidence="5" id="KW-0274">FAD</keyword>
<evidence type="ECO:0000259" key="7">
    <source>
        <dbReference type="Pfam" id="PF01266"/>
    </source>
</evidence>
<dbReference type="Gene3D" id="3.30.9.10">
    <property type="entry name" value="D-Amino Acid Oxidase, subunit A, domain 2"/>
    <property type="match status" value="1"/>
</dbReference>
<evidence type="ECO:0000313" key="10">
    <source>
        <dbReference type="EMBL" id="SHM48372.1"/>
    </source>
</evidence>
<dbReference type="Proteomes" id="UP000184216">
    <property type="component" value="Unassembled WGS sequence"/>
</dbReference>
<dbReference type="PANTHER" id="PTHR11985:SF35">
    <property type="entry name" value="ANAEROBIC GLYCEROL-3-PHOSPHATE DEHYDROGENASE SUBUNIT A"/>
    <property type="match status" value="1"/>
</dbReference>
<dbReference type="InterPro" id="IPR036188">
    <property type="entry name" value="FAD/NAD-bd_sf"/>
</dbReference>
<keyword evidence="11" id="KW-1185">Reference proteome</keyword>
<evidence type="ECO:0000256" key="2">
    <source>
        <dbReference type="ARBA" id="ARBA00007330"/>
    </source>
</evidence>
<reference evidence="9 12" key="1">
    <citation type="submission" date="2016-11" db="EMBL/GenBank/DDBJ databases">
        <title>Whole genomes of Flavobacteriaceae.</title>
        <authorList>
            <person name="Stine C."/>
            <person name="Li C."/>
            <person name="Tadesse D."/>
        </authorList>
    </citation>
    <scope>NUCLEOTIDE SEQUENCE [LARGE SCALE GENOMIC DNA]</scope>
    <source>
        <strain evidence="9 12">ATCC 19366</strain>
    </source>
</reference>
<evidence type="ECO:0000256" key="5">
    <source>
        <dbReference type="ARBA" id="ARBA00022827"/>
    </source>
</evidence>
<dbReference type="PRINTS" id="PR01001">
    <property type="entry name" value="FADG3PDH"/>
</dbReference>
<dbReference type="SUPFAM" id="SSF51905">
    <property type="entry name" value="FAD/NAD(P)-binding domain"/>
    <property type="match status" value="1"/>
</dbReference>
<dbReference type="InterPro" id="IPR038299">
    <property type="entry name" value="DAO_C_sf"/>
</dbReference>
<dbReference type="Pfam" id="PF16901">
    <property type="entry name" value="DAO_C"/>
    <property type="match status" value="1"/>
</dbReference>
<evidence type="ECO:0000313" key="11">
    <source>
        <dbReference type="Proteomes" id="UP000184216"/>
    </source>
</evidence>
<name>A0AB36P716_9FLAO</name>
<feature type="domain" description="Alpha-glycerophosphate oxidase C-terminal" evidence="8">
    <location>
        <begin position="414"/>
        <end position="502"/>
    </location>
</feature>
<dbReference type="EMBL" id="FRBX01000003">
    <property type="protein sequence ID" value="SHM48372.1"/>
    <property type="molecule type" value="Genomic_DNA"/>
</dbReference>
<dbReference type="Pfam" id="PF01266">
    <property type="entry name" value="DAO"/>
    <property type="match status" value="1"/>
</dbReference>
<sequence>MKRSEQLSILKNTEKWDVIIIGGGASGLGTALDAASRGYKTILLEAVDFAKGTSSRSTKLVHGGVRYLEQGDIHLVREALKERGLLAKNASHLVKNQSFVIPNYNWWGGWFYTFGLKIYDLLSGRLSFGSSKYISKKKTIEMLPAVERKGLISGVIYHDGQFDDSRLAINLAQTAIEKGACLLNYSKVINLLKDDKNQIIGVLAIDHETGDRYEIKGAAIINATGVFTNAIMKLNDKVYKKYIVPSQGIHLVFDKSFLPGEHALMIPKTSDGRVLFAVPWHNYIVVGTTDTLIKKHSLEPIALESEIEFVLQTAQRFLSKKPTRADVLSVFAGLRPLAAPEEEGKSTKEVSRSHKIIVSETGLITITGGKWTTYRKISEDIINKAIKTGKLPKKDCNTEFLPIYGNKDTSALDRENHLYIYGSDIPKIIELQENEPELKEKLHPDHEFTMAEVVWAIRHEMARTVDDILARRVRLLFLDARAAIESSEKVARILAKEIGHNEAWINKEILNFKEISKGFLLPEFQQVFLNKDKKPA</sequence>
<dbReference type="GO" id="GO:0046168">
    <property type="term" value="P:glycerol-3-phosphate catabolic process"/>
    <property type="evidence" value="ECO:0007669"/>
    <property type="project" value="TreeGrafter"/>
</dbReference>
<comment type="similarity">
    <text evidence="2">Belongs to the FAD-dependent glycerol-3-phosphate dehydrogenase family.</text>
</comment>
<accession>A0AB36P716</accession>
<evidence type="ECO:0000256" key="3">
    <source>
        <dbReference type="ARBA" id="ARBA00022630"/>
    </source>
</evidence>
<protein>
    <submittedName>
        <fullName evidence="9">FAD-dependent oxidoreductase</fullName>
    </submittedName>
    <submittedName>
        <fullName evidence="10">Glycerol-3-phosphate dehydrogenase</fullName>
    </submittedName>
</protein>
<dbReference type="RefSeq" id="WP_073395338.1">
    <property type="nucleotide sequence ID" value="NZ_FRBX01000003.1"/>
</dbReference>
<feature type="domain" description="FAD dependent oxidoreductase" evidence="7">
    <location>
        <begin position="17"/>
        <end position="374"/>
    </location>
</feature>
<dbReference type="PANTHER" id="PTHR11985">
    <property type="entry name" value="GLYCEROL-3-PHOSPHATE DEHYDROGENASE"/>
    <property type="match status" value="1"/>
</dbReference>
<evidence type="ECO:0000256" key="4">
    <source>
        <dbReference type="ARBA" id="ARBA00022798"/>
    </source>
</evidence>
<dbReference type="InterPro" id="IPR000447">
    <property type="entry name" value="G3P_DH_FAD-dep"/>
</dbReference>
<gene>
    <name evidence="9" type="ORF">B0A72_00375</name>
    <name evidence="10" type="ORF">SAMN05444387_2608</name>
</gene>
<dbReference type="EMBL" id="MUHB01000002">
    <property type="protein sequence ID" value="OXB08073.1"/>
    <property type="molecule type" value="Genomic_DNA"/>
</dbReference>
<dbReference type="GO" id="GO:0004368">
    <property type="term" value="F:glycerol-3-phosphate dehydrogenase (quinone) activity"/>
    <property type="evidence" value="ECO:0007669"/>
    <property type="project" value="InterPro"/>
</dbReference>
<keyword evidence="3" id="KW-0285">Flavoprotein</keyword>
<dbReference type="Proteomes" id="UP000198431">
    <property type="component" value="Unassembled WGS sequence"/>
</dbReference>
<evidence type="ECO:0000256" key="6">
    <source>
        <dbReference type="ARBA" id="ARBA00023002"/>
    </source>
</evidence>
<dbReference type="Gene3D" id="3.50.50.60">
    <property type="entry name" value="FAD/NAD(P)-binding domain"/>
    <property type="match status" value="1"/>
</dbReference>
<dbReference type="InterPro" id="IPR006076">
    <property type="entry name" value="FAD-dep_OxRdtase"/>
</dbReference>
<evidence type="ECO:0000313" key="12">
    <source>
        <dbReference type="Proteomes" id="UP000198431"/>
    </source>
</evidence>
<evidence type="ECO:0000313" key="9">
    <source>
        <dbReference type="EMBL" id="OXB08073.1"/>
    </source>
</evidence>
<comment type="caution">
    <text evidence="9">The sequence shown here is derived from an EMBL/GenBank/DDBJ whole genome shotgun (WGS) entry which is preliminary data.</text>
</comment>
<dbReference type="Gene3D" id="1.10.8.870">
    <property type="entry name" value="Alpha-glycerophosphate oxidase, cap domain"/>
    <property type="match status" value="1"/>
</dbReference>
<evidence type="ECO:0000259" key="8">
    <source>
        <dbReference type="Pfam" id="PF16901"/>
    </source>
</evidence>
<keyword evidence="4" id="KW-0319">Glycerol metabolism</keyword>
<dbReference type="AlphaFoldDB" id="A0AB36P716"/>
<comment type="cofactor">
    <cofactor evidence="1">
        <name>FAD</name>
        <dbReference type="ChEBI" id="CHEBI:57692"/>
    </cofactor>
</comment>
<organism evidence="9 12">
    <name type="scientific">Flavobacterium pectinovorum</name>
    <dbReference type="NCBI Taxonomy" id="29533"/>
    <lineage>
        <taxon>Bacteria</taxon>
        <taxon>Pseudomonadati</taxon>
        <taxon>Bacteroidota</taxon>
        <taxon>Flavobacteriia</taxon>
        <taxon>Flavobacteriales</taxon>
        <taxon>Flavobacteriaceae</taxon>
        <taxon>Flavobacterium</taxon>
    </lineage>
</organism>
<dbReference type="SUPFAM" id="SSF54373">
    <property type="entry name" value="FAD-linked reductases, C-terminal domain"/>
    <property type="match status" value="1"/>
</dbReference>
<dbReference type="InterPro" id="IPR031656">
    <property type="entry name" value="DAO_C"/>
</dbReference>
<dbReference type="GO" id="GO:0006071">
    <property type="term" value="P:glycerol metabolic process"/>
    <property type="evidence" value="ECO:0007669"/>
    <property type="project" value="UniProtKB-KW"/>
</dbReference>